<evidence type="ECO:0000313" key="2">
    <source>
        <dbReference type="Proteomes" id="UP000664844"/>
    </source>
</evidence>
<sequence>MGSSGRGDRLSYALKGSDRACMEAGANLFLRASAIARHYDPTLTRTLPRSGDRS</sequence>
<dbReference type="Proteomes" id="UP000664844">
    <property type="component" value="Unassembled WGS sequence"/>
</dbReference>
<reference evidence="1 2" key="1">
    <citation type="submission" date="2021-03" db="EMBL/GenBank/DDBJ databases">
        <title>Metabolic Capacity of the Antarctic Cyanobacterium Phormidium pseudopriestleyi that Sustains Oxygenic Photosynthesis in the Presence of Hydrogen Sulfide.</title>
        <authorList>
            <person name="Lumian J.E."/>
            <person name="Jungblut A.D."/>
            <person name="Dillon M.L."/>
            <person name="Hawes I."/>
            <person name="Doran P.T."/>
            <person name="Mackey T.J."/>
            <person name="Dick G.J."/>
            <person name="Grettenberger C.L."/>
            <person name="Sumner D.Y."/>
        </authorList>
    </citation>
    <scope>NUCLEOTIDE SEQUENCE [LARGE SCALE GENOMIC DNA]</scope>
    <source>
        <strain evidence="1 2">FRX01</strain>
    </source>
</reference>
<evidence type="ECO:0000313" key="1">
    <source>
        <dbReference type="EMBL" id="MBO0351932.1"/>
    </source>
</evidence>
<gene>
    <name evidence="1" type="ORF">J0895_23180</name>
</gene>
<proteinExistence type="predicted"/>
<keyword evidence="2" id="KW-1185">Reference proteome</keyword>
<dbReference type="RefSeq" id="WP_207090359.1">
    <property type="nucleotide sequence ID" value="NZ_JAFLQW010000609.1"/>
</dbReference>
<protein>
    <submittedName>
        <fullName evidence="1">Uncharacterized protein</fullName>
    </submittedName>
</protein>
<dbReference type="EMBL" id="JAFLQW010000609">
    <property type="protein sequence ID" value="MBO0351932.1"/>
    <property type="molecule type" value="Genomic_DNA"/>
</dbReference>
<comment type="caution">
    <text evidence="1">The sequence shown here is derived from an EMBL/GenBank/DDBJ whole genome shotgun (WGS) entry which is preliminary data.</text>
</comment>
<accession>A0ABS3FYL3</accession>
<organism evidence="1 2">
    <name type="scientific">Phormidium pseudopriestleyi FRX01</name>
    <dbReference type="NCBI Taxonomy" id="1759528"/>
    <lineage>
        <taxon>Bacteria</taxon>
        <taxon>Bacillati</taxon>
        <taxon>Cyanobacteriota</taxon>
        <taxon>Cyanophyceae</taxon>
        <taxon>Oscillatoriophycideae</taxon>
        <taxon>Oscillatoriales</taxon>
        <taxon>Oscillatoriaceae</taxon>
        <taxon>Phormidium</taxon>
    </lineage>
</organism>
<name>A0ABS3FYL3_9CYAN</name>